<accession>A0A1F8DY82</accession>
<dbReference type="Pfam" id="PF01693">
    <property type="entry name" value="Cauli_VI"/>
    <property type="match status" value="1"/>
</dbReference>
<dbReference type="InterPro" id="IPR009027">
    <property type="entry name" value="Ribosomal_bL9/RNase_H1_N"/>
</dbReference>
<comment type="caution">
    <text evidence="2">The sequence shown here is derived from an EMBL/GenBank/DDBJ whole genome shotgun (WGS) entry which is preliminary data.</text>
</comment>
<feature type="domain" description="Ribonuclease H1 N-terminal" evidence="1">
    <location>
        <begin position="16"/>
        <end position="50"/>
    </location>
</feature>
<dbReference type="GO" id="GO:0003676">
    <property type="term" value="F:nucleic acid binding"/>
    <property type="evidence" value="ECO:0007669"/>
    <property type="project" value="InterPro"/>
</dbReference>
<organism evidence="2 3">
    <name type="scientific">Candidatus Wolfebacteria bacterium RIFOXYB1_FULL_54_12</name>
    <dbReference type="NCBI Taxonomy" id="1802559"/>
    <lineage>
        <taxon>Bacteria</taxon>
        <taxon>Candidatus Wolfeibacteriota</taxon>
    </lineage>
</organism>
<dbReference type="STRING" id="1802559.A2372_03825"/>
<evidence type="ECO:0000259" key="1">
    <source>
        <dbReference type="Pfam" id="PF01693"/>
    </source>
</evidence>
<dbReference type="SUPFAM" id="SSF55658">
    <property type="entry name" value="L9 N-domain-like"/>
    <property type="match status" value="1"/>
</dbReference>
<dbReference type="Gene3D" id="3.30.420.10">
    <property type="entry name" value="Ribonuclease H-like superfamily/Ribonuclease H"/>
    <property type="match status" value="1"/>
</dbReference>
<dbReference type="AlphaFoldDB" id="A0A1F8DY82"/>
<dbReference type="InterPro" id="IPR011320">
    <property type="entry name" value="RNase_H1_N"/>
</dbReference>
<dbReference type="Gene3D" id="3.40.970.10">
    <property type="entry name" value="Ribonuclease H1, N-terminal domain"/>
    <property type="match status" value="1"/>
</dbReference>
<reference evidence="2 3" key="1">
    <citation type="journal article" date="2016" name="Nat. Commun.">
        <title>Thousands of microbial genomes shed light on interconnected biogeochemical processes in an aquifer system.</title>
        <authorList>
            <person name="Anantharaman K."/>
            <person name="Brown C.T."/>
            <person name="Hug L.A."/>
            <person name="Sharon I."/>
            <person name="Castelle C.J."/>
            <person name="Probst A.J."/>
            <person name="Thomas B.C."/>
            <person name="Singh A."/>
            <person name="Wilkins M.J."/>
            <person name="Karaoz U."/>
            <person name="Brodie E.L."/>
            <person name="Williams K.H."/>
            <person name="Hubbard S.S."/>
            <person name="Banfield J.F."/>
        </authorList>
    </citation>
    <scope>NUCLEOTIDE SEQUENCE [LARGE SCALE GENOMIC DNA]</scope>
</reference>
<gene>
    <name evidence="2" type="ORF">A2372_03825</name>
</gene>
<dbReference type="SUPFAM" id="SSF53098">
    <property type="entry name" value="Ribonuclease H-like"/>
    <property type="match status" value="1"/>
</dbReference>
<dbReference type="Proteomes" id="UP000176422">
    <property type="component" value="Unassembled WGS sequence"/>
</dbReference>
<protein>
    <recommendedName>
        <fullName evidence="1">Ribonuclease H1 N-terminal domain-containing protein</fullName>
    </recommendedName>
</protein>
<dbReference type="InterPro" id="IPR036397">
    <property type="entry name" value="RNaseH_sf"/>
</dbReference>
<proteinExistence type="predicted"/>
<dbReference type="EMBL" id="MGIT01000002">
    <property type="protein sequence ID" value="OGM92948.1"/>
    <property type="molecule type" value="Genomic_DNA"/>
</dbReference>
<sequence>MKPKKQYAYSVPSIGAQGVTDSWEECKAIVSGKRDARYKGFKTRQEAEAWLNAGARYEVKVKKENMPGIYFDAGTGRGKGVEISVTDENGADLLAKIVDKEFINEHGKHLLSADKTNNYGELLACKHAIELALREGVKNVFGDSKIIIDYWSKGRIKVEGIAPETRVLAFEVKKLRDAFEAKGGSVHRVSGDDNPADLGFHR</sequence>
<dbReference type="InterPro" id="IPR037056">
    <property type="entry name" value="RNase_H1_N_sf"/>
</dbReference>
<dbReference type="InterPro" id="IPR012337">
    <property type="entry name" value="RNaseH-like_sf"/>
</dbReference>
<evidence type="ECO:0000313" key="2">
    <source>
        <dbReference type="EMBL" id="OGM92948.1"/>
    </source>
</evidence>
<name>A0A1F8DY82_9BACT</name>
<evidence type="ECO:0000313" key="3">
    <source>
        <dbReference type="Proteomes" id="UP000176422"/>
    </source>
</evidence>